<feature type="region of interest" description="Disordered" evidence="1">
    <location>
        <begin position="1262"/>
        <end position="1296"/>
    </location>
</feature>
<keyword evidence="5" id="KW-1185">Reference proteome</keyword>
<sequence length="1296" mass="151860">MIDKKKVGKDIDNKCINYEFPYQIDQNRDDTSDLNGANSTQRHFLKQNEDSKEISFSNITNNIFNALDKNSDLSYFSNQDGAYKRRKLFELEEQEIGSTFRNINKRKDYYQENLEYNEYEENIYRKQTTQKQLSQNYSKELNSNPFNFSDKISEILNSEDLNMKIHKKESDNSKKHPSIELQCSPSIKAMCYENIKRAQKTQKGKNYCNDSDSEDECESQKNNQNKQSDDDNSSQNTDKKTQKNSIFEQSHFNEDMIIELNKAQKNLDKRDFSNDFKSIANKPSLEEDTKKKPNFLNVLFYITRFKRKMRSKINFKQFLSLKYWHFKLIDDFSYYIKNEDQSNQVSIDKIFSKIQTFSPSSFVVVIWHLLVLVILLIQLFFIPMKAGFQLKLKSGFWMYFLRILPAVVFSIEILLKFNTGYYQEGQIVMNPTSSILANQSIDSMWLDFIQFLHIQQMTNLIDFLDDHFQISQRFQTLFELIKLGLLVVVIAHFCGCVFHLVAQIQIQEGEMNTWLQVKGLQDEDWIVRYVNSLYWAIITMNTVGYGDITPNTNIEKIFVVFITVICCGVFGYAINTIGSIVREIALKEAAFKQIKFDISMYMRNRNISRNVQLKVFKILEYQNQQEQEGSHKASQILEKVPENIQNDVFMEFYGKILHSCKLFRFHFTEKFINALSLKMREESVGPGECIFKQGQNDSKIIFLLKGEVEFYVTQQLDGEKEKKFILTKIGTGSFFGHSEFFTNQSRQFSCQATSSCNYVSLNNQDIVSLLKDYQNDYENFCKLRDNLLLYGNQIDQMCLSCNQFTHSILDCPLIHLCLDREFLLKKNNYSFFQQRESNHQRKRLKLNSLKIKQDIRFIVRKIRIEIVAEQRPDFLEYFEDCMNETDQEFFSKTPIIKLRIGGESHEILLSDESEEEDVDLDRDLEEVKSNINNNFALQIEHMNSLKSNSQQKQPQNNNQNTSNNANPSINTPQIARTVQFQPQQEIQYFQKQISQHQHSHQQGTIQQMQQQQQRRFSSQNTYQKQLQIYREQSQQQNSHTYSQKSLSSMTDLQPQTGSNLNLGVQQAPSNQTTQIVSSPNLAPQNIIFYLNNANTNLQNLQEKTTPKEQQKQNNSNLLNVDVNDVYQPSYGSQKSRSQNKNTNSKDIDESKSIYSSKSGEKGKDIEKQDSFLQKSAQEIVNNKTHHYYQFFGVMNFESKKDYEFYFPHNNLSKILDKIKQKAEVKLLGTINVAFNFGNLQMRKVAKNTPKQKLNYSFTRIKFDNPQSSPNLTQEDQQNSNQIGQHNSPSKFRNMIK</sequence>
<keyword evidence="2" id="KW-0472">Membrane</keyword>
<dbReference type="Proteomes" id="UP000009168">
    <property type="component" value="Unassembled WGS sequence"/>
</dbReference>
<dbReference type="GO" id="GO:0005886">
    <property type="term" value="C:plasma membrane"/>
    <property type="evidence" value="ECO:0007669"/>
    <property type="project" value="TreeGrafter"/>
</dbReference>
<proteinExistence type="predicted"/>
<organism evidence="4 5">
    <name type="scientific">Tetrahymena thermophila (strain SB210)</name>
    <dbReference type="NCBI Taxonomy" id="312017"/>
    <lineage>
        <taxon>Eukaryota</taxon>
        <taxon>Sar</taxon>
        <taxon>Alveolata</taxon>
        <taxon>Ciliophora</taxon>
        <taxon>Intramacronucleata</taxon>
        <taxon>Oligohymenophorea</taxon>
        <taxon>Hymenostomatida</taxon>
        <taxon>Tetrahymenina</taxon>
        <taxon>Tetrahymenidae</taxon>
        <taxon>Tetrahymena</taxon>
    </lineage>
</organism>
<dbReference type="Pfam" id="PF07885">
    <property type="entry name" value="Ion_trans_2"/>
    <property type="match status" value="1"/>
</dbReference>
<dbReference type="InterPro" id="IPR018490">
    <property type="entry name" value="cNMP-bd_dom_sf"/>
</dbReference>
<dbReference type="Pfam" id="PF00027">
    <property type="entry name" value="cNMP_binding"/>
    <property type="match status" value="1"/>
</dbReference>
<dbReference type="GO" id="GO:0042391">
    <property type="term" value="P:regulation of membrane potential"/>
    <property type="evidence" value="ECO:0007669"/>
    <property type="project" value="TreeGrafter"/>
</dbReference>
<feature type="region of interest" description="Disordered" evidence="1">
    <location>
        <begin position="1127"/>
        <end position="1165"/>
    </location>
</feature>
<dbReference type="Gene3D" id="1.10.287.630">
    <property type="entry name" value="Helix hairpin bin"/>
    <property type="match status" value="1"/>
</dbReference>
<feature type="compositionally biased region" description="Polar residues" evidence="1">
    <location>
        <begin position="1020"/>
        <end position="1076"/>
    </location>
</feature>
<dbReference type="SUPFAM" id="SSF81324">
    <property type="entry name" value="Voltage-gated potassium channels"/>
    <property type="match status" value="1"/>
</dbReference>
<dbReference type="PANTHER" id="PTHR10217">
    <property type="entry name" value="VOLTAGE AND LIGAND GATED POTASSIUM CHANNEL"/>
    <property type="match status" value="1"/>
</dbReference>
<dbReference type="EMBL" id="GG662641">
    <property type="protein sequence ID" value="EDK31574.2"/>
    <property type="molecule type" value="Genomic_DNA"/>
</dbReference>
<feature type="transmembrane region" description="Helical" evidence="2">
    <location>
        <begin position="396"/>
        <end position="415"/>
    </location>
</feature>
<dbReference type="PANTHER" id="PTHR10217:SF435">
    <property type="entry name" value="POTASSIUM VOLTAGE-GATED CHANNEL PROTEIN EAG"/>
    <property type="match status" value="1"/>
</dbReference>
<feature type="compositionally biased region" description="Low complexity" evidence="1">
    <location>
        <begin position="1111"/>
        <end position="1122"/>
    </location>
</feature>
<dbReference type="OrthoDB" id="421226at2759"/>
<accession>A4VDG8</accession>
<feature type="transmembrane region" description="Helical" evidence="2">
    <location>
        <begin position="526"/>
        <end position="545"/>
    </location>
</feature>
<name>A4VDG8_TETTS</name>
<dbReference type="InParanoid" id="A4VDG8"/>
<feature type="region of interest" description="Disordered" evidence="1">
    <location>
        <begin position="990"/>
        <end position="1076"/>
    </location>
</feature>
<gene>
    <name evidence="4" type="ORF">TTHERM_00628569</name>
</gene>
<reference evidence="5" key="1">
    <citation type="journal article" date="2006" name="PLoS Biol.">
        <title>Macronuclear genome sequence of the ciliate Tetrahymena thermophila, a model eukaryote.</title>
        <authorList>
            <person name="Eisen J.A."/>
            <person name="Coyne R.S."/>
            <person name="Wu M."/>
            <person name="Wu D."/>
            <person name="Thiagarajan M."/>
            <person name="Wortman J.R."/>
            <person name="Badger J.H."/>
            <person name="Ren Q."/>
            <person name="Amedeo P."/>
            <person name="Jones K.M."/>
            <person name="Tallon L.J."/>
            <person name="Delcher A.L."/>
            <person name="Salzberg S.L."/>
            <person name="Silva J.C."/>
            <person name="Haas B.J."/>
            <person name="Majoros W.H."/>
            <person name="Farzad M."/>
            <person name="Carlton J.M."/>
            <person name="Smith R.K. Jr."/>
            <person name="Garg J."/>
            <person name="Pearlman R.E."/>
            <person name="Karrer K.M."/>
            <person name="Sun L."/>
            <person name="Manning G."/>
            <person name="Elde N.C."/>
            <person name="Turkewitz A.P."/>
            <person name="Asai D.J."/>
            <person name="Wilkes D.E."/>
            <person name="Wang Y."/>
            <person name="Cai H."/>
            <person name="Collins K."/>
            <person name="Stewart B.A."/>
            <person name="Lee S.R."/>
            <person name="Wilamowska K."/>
            <person name="Weinberg Z."/>
            <person name="Ruzzo W.L."/>
            <person name="Wloga D."/>
            <person name="Gaertig J."/>
            <person name="Frankel J."/>
            <person name="Tsao C.-C."/>
            <person name="Gorovsky M.A."/>
            <person name="Keeling P.J."/>
            <person name="Waller R.F."/>
            <person name="Patron N.J."/>
            <person name="Cherry J.M."/>
            <person name="Stover N.A."/>
            <person name="Krieger C.J."/>
            <person name="del Toro C."/>
            <person name="Ryder H.F."/>
            <person name="Williamson S.C."/>
            <person name="Barbeau R.A."/>
            <person name="Hamilton E.P."/>
            <person name="Orias E."/>
        </authorList>
    </citation>
    <scope>NUCLEOTIDE SEQUENCE [LARGE SCALE GENOMIC DNA]</scope>
    <source>
        <strain evidence="5">SB210</strain>
    </source>
</reference>
<feature type="domain" description="Cyclic nucleotide-binding" evidence="3">
    <location>
        <begin position="663"/>
        <end position="770"/>
    </location>
</feature>
<dbReference type="GeneID" id="7828870"/>
<dbReference type="InterPro" id="IPR050818">
    <property type="entry name" value="KCNH_animal-type"/>
</dbReference>
<feature type="compositionally biased region" description="Low complexity" evidence="1">
    <location>
        <begin position="990"/>
        <end position="1019"/>
    </location>
</feature>
<feature type="region of interest" description="Disordered" evidence="1">
    <location>
        <begin position="202"/>
        <end position="246"/>
    </location>
</feature>
<evidence type="ECO:0000256" key="1">
    <source>
        <dbReference type="SAM" id="MobiDB-lite"/>
    </source>
</evidence>
<dbReference type="PROSITE" id="PS50042">
    <property type="entry name" value="CNMP_BINDING_3"/>
    <property type="match status" value="1"/>
</dbReference>
<feature type="compositionally biased region" description="Polar residues" evidence="1">
    <location>
        <begin position="1264"/>
        <end position="1290"/>
    </location>
</feature>
<dbReference type="eggNOG" id="KOG0498">
    <property type="taxonomic scope" value="Eukaryota"/>
</dbReference>
<feature type="compositionally biased region" description="Polar residues" evidence="1">
    <location>
        <begin position="1129"/>
        <end position="1142"/>
    </location>
</feature>
<dbReference type="Gene3D" id="2.60.120.10">
    <property type="entry name" value="Jelly Rolls"/>
    <property type="match status" value="1"/>
</dbReference>
<dbReference type="InterPro" id="IPR000595">
    <property type="entry name" value="cNMP-bd_dom"/>
</dbReference>
<keyword evidence="2" id="KW-1133">Transmembrane helix</keyword>
<dbReference type="HOGENOM" id="CLU_264687_0_0_1"/>
<feature type="region of interest" description="Disordered" evidence="1">
    <location>
        <begin position="945"/>
        <end position="970"/>
    </location>
</feature>
<feature type="region of interest" description="Disordered" evidence="1">
    <location>
        <begin position="1103"/>
        <end position="1122"/>
    </location>
</feature>
<evidence type="ECO:0000256" key="2">
    <source>
        <dbReference type="SAM" id="Phobius"/>
    </source>
</evidence>
<dbReference type="SUPFAM" id="SSF51206">
    <property type="entry name" value="cAMP-binding domain-like"/>
    <property type="match status" value="1"/>
</dbReference>
<evidence type="ECO:0000313" key="4">
    <source>
        <dbReference type="EMBL" id="EDK31574.2"/>
    </source>
</evidence>
<dbReference type="SMART" id="SM00100">
    <property type="entry name" value="cNMP"/>
    <property type="match status" value="1"/>
</dbReference>
<dbReference type="GO" id="GO:0005249">
    <property type="term" value="F:voltage-gated potassium channel activity"/>
    <property type="evidence" value="ECO:0007669"/>
    <property type="project" value="TreeGrafter"/>
</dbReference>
<evidence type="ECO:0000259" key="3">
    <source>
        <dbReference type="PROSITE" id="PS50042"/>
    </source>
</evidence>
<dbReference type="InterPro" id="IPR014710">
    <property type="entry name" value="RmlC-like_jellyroll"/>
</dbReference>
<dbReference type="Gene3D" id="1.10.287.70">
    <property type="match status" value="1"/>
</dbReference>
<protein>
    <submittedName>
        <fullName evidence="4">Cyclic nucleotide-binding domain protein</fullName>
    </submittedName>
</protein>
<feature type="transmembrane region" description="Helical" evidence="2">
    <location>
        <begin position="483"/>
        <end position="506"/>
    </location>
</feature>
<feature type="transmembrane region" description="Helical" evidence="2">
    <location>
        <begin position="362"/>
        <end position="384"/>
    </location>
</feature>
<dbReference type="KEGG" id="tet:TTHERM_00628569"/>
<dbReference type="CDD" id="cd00038">
    <property type="entry name" value="CAP_ED"/>
    <property type="match status" value="1"/>
</dbReference>
<keyword evidence="2" id="KW-0812">Transmembrane</keyword>
<dbReference type="InterPro" id="IPR013099">
    <property type="entry name" value="K_chnl_dom"/>
</dbReference>
<feature type="transmembrane region" description="Helical" evidence="2">
    <location>
        <begin position="557"/>
        <end position="574"/>
    </location>
</feature>
<evidence type="ECO:0000313" key="5">
    <source>
        <dbReference type="Proteomes" id="UP000009168"/>
    </source>
</evidence>
<dbReference type="RefSeq" id="XP_001471425.2">
    <property type="nucleotide sequence ID" value="XM_001471375.2"/>
</dbReference>